<dbReference type="GO" id="GO:0003676">
    <property type="term" value="F:nucleic acid binding"/>
    <property type="evidence" value="ECO:0007669"/>
    <property type="project" value="InterPro"/>
</dbReference>
<dbReference type="Proteomes" id="UP000182841">
    <property type="component" value="Unassembled WGS sequence"/>
</dbReference>
<dbReference type="Pfam" id="PF00575">
    <property type="entry name" value="S1"/>
    <property type="match status" value="1"/>
</dbReference>
<dbReference type="EMBL" id="FOGO01000002">
    <property type="protein sequence ID" value="SER53677.1"/>
    <property type="molecule type" value="Genomic_DNA"/>
</dbReference>
<dbReference type="GO" id="GO:0016740">
    <property type="term" value="F:transferase activity"/>
    <property type="evidence" value="ECO:0007669"/>
    <property type="project" value="UniProtKB-KW"/>
</dbReference>
<feature type="domain" description="S1 motif" evidence="1">
    <location>
        <begin position="1"/>
        <end position="55"/>
    </location>
</feature>
<accession>A0A1H9PZN5</accession>
<dbReference type="GO" id="GO:0005840">
    <property type="term" value="C:ribosome"/>
    <property type="evidence" value="ECO:0007669"/>
    <property type="project" value="UniProtKB-KW"/>
</dbReference>
<evidence type="ECO:0000259" key="1">
    <source>
        <dbReference type="PROSITE" id="PS50126"/>
    </source>
</evidence>
<keyword evidence="2" id="KW-0687">Ribonucleoprotein</keyword>
<keyword evidence="3" id="KW-1185">Reference proteome</keyword>
<name>A0A1H9PZN5_9ACTN</name>
<dbReference type="SUPFAM" id="SSF50249">
    <property type="entry name" value="Nucleic acid-binding proteins"/>
    <property type="match status" value="1"/>
</dbReference>
<sequence>MFVRVEEAEHGCEGLVHRSELSDSARRRALREGDTLSVKILDVDPVTRRIALSQRQAAPRPDP</sequence>
<dbReference type="InterPro" id="IPR003029">
    <property type="entry name" value="S1_domain"/>
</dbReference>
<gene>
    <name evidence="2" type="ORF">SAMN05421870_102371</name>
</gene>
<evidence type="ECO:0000313" key="2">
    <source>
        <dbReference type="EMBL" id="SER53677.1"/>
    </source>
</evidence>
<dbReference type="PROSITE" id="PS50126">
    <property type="entry name" value="S1"/>
    <property type="match status" value="1"/>
</dbReference>
<dbReference type="InterPro" id="IPR012340">
    <property type="entry name" value="NA-bd_OB-fold"/>
</dbReference>
<keyword evidence="2" id="KW-0808">Transferase</keyword>
<dbReference type="RefSeq" id="WP_074999086.1">
    <property type="nucleotide sequence ID" value="NZ_FOGO01000002.1"/>
</dbReference>
<dbReference type="AlphaFoldDB" id="A0A1H9PZN5"/>
<dbReference type="Gene3D" id="2.40.50.140">
    <property type="entry name" value="Nucleic acid-binding proteins"/>
    <property type="match status" value="1"/>
</dbReference>
<dbReference type="CDD" id="cd00164">
    <property type="entry name" value="S1_like"/>
    <property type="match status" value="1"/>
</dbReference>
<proteinExistence type="predicted"/>
<keyword evidence="2" id="KW-0689">Ribosomal protein</keyword>
<protein>
    <submittedName>
        <fullName evidence="2">Polyribonucleotide nucleotidyltransferase/small subunit ribosomal protein S1/4-hydroxy-3-methylbut-2-enyl diphosphate reductase</fullName>
    </submittedName>
</protein>
<evidence type="ECO:0000313" key="3">
    <source>
        <dbReference type="Proteomes" id="UP000182841"/>
    </source>
</evidence>
<organism evidence="2 3">
    <name type="scientific">Streptomyces qinglanensis</name>
    <dbReference type="NCBI Taxonomy" id="943816"/>
    <lineage>
        <taxon>Bacteria</taxon>
        <taxon>Bacillati</taxon>
        <taxon>Actinomycetota</taxon>
        <taxon>Actinomycetes</taxon>
        <taxon>Kitasatosporales</taxon>
        <taxon>Streptomycetaceae</taxon>
        <taxon>Streptomyces</taxon>
    </lineage>
</organism>
<reference evidence="3" key="1">
    <citation type="submission" date="2016-10" db="EMBL/GenBank/DDBJ databases">
        <authorList>
            <person name="Varghese N."/>
            <person name="Submissions S."/>
        </authorList>
    </citation>
    <scope>NUCLEOTIDE SEQUENCE [LARGE SCALE GENOMIC DNA]</scope>
    <source>
        <strain evidence="3">CGMCC 4.6825</strain>
    </source>
</reference>